<dbReference type="VEuPathDB" id="FungiDB:ASPGLDRAFT_61714"/>
<reference evidence="2" key="1">
    <citation type="journal article" date="2017" name="Genome Biol.">
        <title>Comparative genomics reveals high biological diversity and specific adaptations in the industrially and medically important fungal genus Aspergillus.</title>
        <authorList>
            <person name="de Vries R.P."/>
            <person name="Riley R."/>
            <person name="Wiebenga A."/>
            <person name="Aguilar-Osorio G."/>
            <person name="Amillis S."/>
            <person name="Uchima C.A."/>
            <person name="Anderluh G."/>
            <person name="Asadollahi M."/>
            <person name="Askin M."/>
            <person name="Barry K."/>
            <person name="Battaglia E."/>
            <person name="Bayram O."/>
            <person name="Benocci T."/>
            <person name="Braus-Stromeyer S.A."/>
            <person name="Caldana C."/>
            <person name="Canovas D."/>
            <person name="Cerqueira G.C."/>
            <person name="Chen F."/>
            <person name="Chen W."/>
            <person name="Choi C."/>
            <person name="Clum A."/>
            <person name="Dos Santos R.A."/>
            <person name="Damasio A.R."/>
            <person name="Diallinas G."/>
            <person name="Emri T."/>
            <person name="Fekete E."/>
            <person name="Flipphi M."/>
            <person name="Freyberg S."/>
            <person name="Gallo A."/>
            <person name="Gournas C."/>
            <person name="Habgood R."/>
            <person name="Hainaut M."/>
            <person name="Harispe M.L."/>
            <person name="Henrissat B."/>
            <person name="Hilden K.S."/>
            <person name="Hope R."/>
            <person name="Hossain A."/>
            <person name="Karabika E."/>
            <person name="Karaffa L."/>
            <person name="Karanyi Z."/>
            <person name="Krasevec N."/>
            <person name="Kuo A."/>
            <person name="Kusch H."/>
            <person name="LaButti K."/>
            <person name="Lagendijk E.L."/>
            <person name="Lapidus A."/>
            <person name="Levasseur A."/>
            <person name="Lindquist E."/>
            <person name="Lipzen A."/>
            <person name="Logrieco A.F."/>
            <person name="MacCabe A."/>
            <person name="Maekelae M.R."/>
            <person name="Malavazi I."/>
            <person name="Melin P."/>
            <person name="Meyer V."/>
            <person name="Mielnichuk N."/>
            <person name="Miskei M."/>
            <person name="Molnar A.P."/>
            <person name="Mule G."/>
            <person name="Ngan C.Y."/>
            <person name="Orejas M."/>
            <person name="Orosz E."/>
            <person name="Ouedraogo J.P."/>
            <person name="Overkamp K.M."/>
            <person name="Park H.-S."/>
            <person name="Perrone G."/>
            <person name="Piumi F."/>
            <person name="Punt P.J."/>
            <person name="Ram A.F."/>
            <person name="Ramon A."/>
            <person name="Rauscher S."/>
            <person name="Record E."/>
            <person name="Riano-Pachon D.M."/>
            <person name="Robert V."/>
            <person name="Roehrig J."/>
            <person name="Ruller R."/>
            <person name="Salamov A."/>
            <person name="Salih N.S."/>
            <person name="Samson R.A."/>
            <person name="Sandor E."/>
            <person name="Sanguinetti M."/>
            <person name="Schuetze T."/>
            <person name="Sepcic K."/>
            <person name="Shelest E."/>
            <person name="Sherlock G."/>
            <person name="Sophianopoulou V."/>
            <person name="Squina F.M."/>
            <person name="Sun H."/>
            <person name="Susca A."/>
            <person name="Todd R.B."/>
            <person name="Tsang A."/>
            <person name="Unkles S.E."/>
            <person name="van de Wiele N."/>
            <person name="van Rossen-Uffink D."/>
            <person name="Oliveira J.V."/>
            <person name="Vesth T.C."/>
            <person name="Visser J."/>
            <person name="Yu J.-H."/>
            <person name="Zhou M."/>
            <person name="Andersen M.R."/>
            <person name="Archer D.B."/>
            <person name="Baker S.E."/>
            <person name="Benoit I."/>
            <person name="Brakhage A.A."/>
            <person name="Braus G.H."/>
            <person name="Fischer R."/>
            <person name="Frisvad J.C."/>
            <person name="Goldman G.H."/>
            <person name="Houbraken J."/>
            <person name="Oakley B."/>
            <person name="Pocsi I."/>
            <person name="Scazzocchio C."/>
            <person name="Seiboth B."/>
            <person name="vanKuyk P.A."/>
            <person name="Wortman J."/>
            <person name="Dyer P.S."/>
            <person name="Grigoriev I.V."/>
        </authorList>
    </citation>
    <scope>NUCLEOTIDE SEQUENCE [LARGE SCALE GENOMIC DNA]</scope>
    <source>
        <strain evidence="2">CBS 516.65</strain>
    </source>
</reference>
<sequence>METPSETRELPHFRAHIANAIAAQEHSYKHKHAILFFYEENGTDDENEAGALSSCLQEFFGVTVTILEIVRDDRIPAETLQNTINQTVDTIGPCGDKYERSLIMIAYIGEAVVDDGHVLFATSTFQQAIFWDTIREALFTDIEKLNHIDALGLIDCCNVPETTVKTSRKCQVLACPRSGSGALKLTRRLTDAARHLQQQSSAWTTVDSLFEEMQRQDSKPCNYAPEMALYQISGDKPISLRFKQLLVTKELREELDGVRGDNIEDVFRITMPDEDSTHMERLKE</sequence>
<protein>
    <submittedName>
        <fullName evidence="1">Uncharacterized protein</fullName>
    </submittedName>
</protein>
<dbReference type="OrthoDB" id="4760831at2759"/>
<dbReference type="AlphaFoldDB" id="A0A1L9V6B9"/>
<accession>A0A1L9V6B9</accession>
<organism evidence="1 2">
    <name type="scientific">Aspergillus glaucus CBS 516.65</name>
    <dbReference type="NCBI Taxonomy" id="1160497"/>
    <lineage>
        <taxon>Eukaryota</taxon>
        <taxon>Fungi</taxon>
        <taxon>Dikarya</taxon>
        <taxon>Ascomycota</taxon>
        <taxon>Pezizomycotina</taxon>
        <taxon>Eurotiomycetes</taxon>
        <taxon>Eurotiomycetidae</taxon>
        <taxon>Eurotiales</taxon>
        <taxon>Aspergillaceae</taxon>
        <taxon>Aspergillus</taxon>
        <taxon>Aspergillus subgen. Aspergillus</taxon>
    </lineage>
</organism>
<proteinExistence type="predicted"/>
<dbReference type="RefSeq" id="XP_022396168.1">
    <property type="nucleotide sequence ID" value="XM_022548482.1"/>
</dbReference>
<dbReference type="EMBL" id="KV878917">
    <property type="protein sequence ID" value="OJJ79470.1"/>
    <property type="molecule type" value="Genomic_DNA"/>
</dbReference>
<dbReference type="GeneID" id="34464742"/>
<dbReference type="Proteomes" id="UP000184300">
    <property type="component" value="Unassembled WGS sequence"/>
</dbReference>
<evidence type="ECO:0000313" key="1">
    <source>
        <dbReference type="EMBL" id="OJJ79470.1"/>
    </source>
</evidence>
<evidence type="ECO:0000313" key="2">
    <source>
        <dbReference type="Proteomes" id="UP000184300"/>
    </source>
</evidence>
<dbReference type="STRING" id="1160497.A0A1L9V6B9"/>
<keyword evidence="2" id="KW-1185">Reference proteome</keyword>
<gene>
    <name evidence="1" type="ORF">ASPGLDRAFT_61714</name>
</gene>
<name>A0A1L9V6B9_ASPGL</name>